<name>A0A9P6GNF5_9PLEO</name>
<keyword evidence="3" id="KW-1185">Reference proteome</keyword>
<evidence type="ECO:0000313" key="3">
    <source>
        <dbReference type="Proteomes" id="UP000756921"/>
    </source>
</evidence>
<sequence length="478" mass="53204">MAQRFTQIVDEACICTTPSNLANHGSNFHGHGPSYLRTQYLLQATPRIRTKSPSALTRPSPRRTPIIFIRAATVSTCDVPCAAHARSGHSRALPMIPRAAPLRQQRARTRHKLRRTARMKIAVQTRPRRAEVGCTDLPGAGLETAEIAVYHALRVHAGWGGSCAVVSELPLHFALARRLDSSRKMKRVRQVGDASAGASRPMQRKVQRRAPGSDLQGPTGRCRKPMCWKRWLCTTRLAYGKRRALRASLRLSSRDMWPRLVWPALGDVRKTWLGTGRMRTSEMIPAPGPTCAVCWPGGRLKQRLCGGGDDGACRLHGANPRSRPHLLELPRGRRRHPTTVHLAEFRSSQQPIPYIAAAPTRLVHMAASDQQVAAGERRPVRPCNPRSPDESGPPKPSVHCPAWYPASVQRRRPSWDKTRSRCFFAVDELALQGFCPWDSAILAHVTAFFPELPSALSRTHESCPWEHEVEYPPQGSPT</sequence>
<feature type="region of interest" description="Disordered" evidence="1">
    <location>
        <begin position="369"/>
        <end position="401"/>
    </location>
</feature>
<reference evidence="2" key="1">
    <citation type="journal article" date="2020" name="Mol. Plant Microbe Interact.">
        <title>Genome Sequence of the Biocontrol Agent Coniothyrium minitans strain Conio (IMI 134523).</title>
        <authorList>
            <person name="Patel D."/>
            <person name="Shittu T.A."/>
            <person name="Baroncelli R."/>
            <person name="Muthumeenakshi S."/>
            <person name="Osborne T.H."/>
            <person name="Janganan T.K."/>
            <person name="Sreenivasaprasad S."/>
        </authorList>
    </citation>
    <scope>NUCLEOTIDE SEQUENCE</scope>
    <source>
        <strain evidence="2">Conio</strain>
    </source>
</reference>
<dbReference type="EMBL" id="WJXW01000003">
    <property type="protein sequence ID" value="KAF9738180.1"/>
    <property type="molecule type" value="Genomic_DNA"/>
</dbReference>
<protein>
    <submittedName>
        <fullName evidence="2">Uncharacterized protein</fullName>
    </submittedName>
</protein>
<dbReference type="Proteomes" id="UP000756921">
    <property type="component" value="Unassembled WGS sequence"/>
</dbReference>
<proteinExistence type="predicted"/>
<evidence type="ECO:0000256" key="1">
    <source>
        <dbReference type="SAM" id="MobiDB-lite"/>
    </source>
</evidence>
<gene>
    <name evidence="2" type="ORF">PMIN01_03463</name>
</gene>
<evidence type="ECO:0000313" key="2">
    <source>
        <dbReference type="EMBL" id="KAF9738180.1"/>
    </source>
</evidence>
<dbReference type="AlphaFoldDB" id="A0A9P6GNF5"/>
<accession>A0A9P6GNF5</accession>
<comment type="caution">
    <text evidence="2">The sequence shown here is derived from an EMBL/GenBank/DDBJ whole genome shotgun (WGS) entry which is preliminary data.</text>
</comment>
<organism evidence="2 3">
    <name type="scientific">Paraphaeosphaeria minitans</name>
    <dbReference type="NCBI Taxonomy" id="565426"/>
    <lineage>
        <taxon>Eukaryota</taxon>
        <taxon>Fungi</taxon>
        <taxon>Dikarya</taxon>
        <taxon>Ascomycota</taxon>
        <taxon>Pezizomycotina</taxon>
        <taxon>Dothideomycetes</taxon>
        <taxon>Pleosporomycetidae</taxon>
        <taxon>Pleosporales</taxon>
        <taxon>Massarineae</taxon>
        <taxon>Didymosphaeriaceae</taxon>
        <taxon>Paraphaeosphaeria</taxon>
    </lineage>
</organism>
<feature type="region of interest" description="Disordered" evidence="1">
    <location>
        <begin position="186"/>
        <end position="218"/>
    </location>
</feature>